<reference evidence="2 3" key="1">
    <citation type="journal article" date="2020" name="Nature">
        <title>Six reference-quality genomes reveal evolution of bat adaptations.</title>
        <authorList>
            <person name="Jebb D."/>
            <person name="Huang Z."/>
            <person name="Pippel M."/>
            <person name="Hughes G.M."/>
            <person name="Lavrichenko K."/>
            <person name="Devanna P."/>
            <person name="Winkler S."/>
            <person name="Jermiin L.S."/>
            <person name="Skirmuntt E.C."/>
            <person name="Katzourakis A."/>
            <person name="Burkitt-Gray L."/>
            <person name="Ray D.A."/>
            <person name="Sullivan K.A.M."/>
            <person name="Roscito J.G."/>
            <person name="Kirilenko B.M."/>
            <person name="Davalos L.M."/>
            <person name="Corthals A.P."/>
            <person name="Power M.L."/>
            <person name="Jones G."/>
            <person name="Ransome R.D."/>
            <person name="Dechmann D.K.N."/>
            <person name="Locatelli A.G."/>
            <person name="Puechmaille S.J."/>
            <person name="Fedrigo O."/>
            <person name="Jarvis E.D."/>
            <person name="Hiller M."/>
            <person name="Vernes S.C."/>
            <person name="Myers E.W."/>
            <person name="Teeling E.C."/>
        </authorList>
    </citation>
    <scope>NUCLEOTIDE SEQUENCE [LARGE SCALE GENOMIC DNA]</scope>
    <source>
        <strain evidence="2">MRouAeg1</strain>
        <tissue evidence="2">Muscle</tissue>
    </source>
</reference>
<dbReference type="GO" id="GO:0030426">
    <property type="term" value="C:growth cone"/>
    <property type="evidence" value="ECO:0007669"/>
    <property type="project" value="TreeGrafter"/>
</dbReference>
<dbReference type="AlphaFoldDB" id="A0A7J8IIR6"/>
<dbReference type="EMBL" id="JACASE010000003">
    <property type="protein sequence ID" value="KAF6484453.1"/>
    <property type="molecule type" value="Genomic_DNA"/>
</dbReference>
<dbReference type="Proteomes" id="UP000593571">
    <property type="component" value="Unassembled WGS sequence"/>
</dbReference>
<gene>
    <name evidence="2" type="ORF">HJG63_005174</name>
</gene>
<organism evidence="2 3">
    <name type="scientific">Rousettus aegyptiacus</name>
    <name type="common">Egyptian fruit bat</name>
    <name type="synonym">Pteropus aegyptiacus</name>
    <dbReference type="NCBI Taxonomy" id="9407"/>
    <lineage>
        <taxon>Eukaryota</taxon>
        <taxon>Metazoa</taxon>
        <taxon>Chordata</taxon>
        <taxon>Craniata</taxon>
        <taxon>Vertebrata</taxon>
        <taxon>Euteleostomi</taxon>
        <taxon>Mammalia</taxon>
        <taxon>Eutheria</taxon>
        <taxon>Laurasiatheria</taxon>
        <taxon>Chiroptera</taxon>
        <taxon>Yinpterochiroptera</taxon>
        <taxon>Pteropodoidea</taxon>
        <taxon>Pteropodidae</taxon>
        <taxon>Rousettinae</taxon>
        <taxon>Rousettus</taxon>
    </lineage>
</organism>
<dbReference type="GO" id="GO:0016853">
    <property type="term" value="F:isomerase activity"/>
    <property type="evidence" value="ECO:0007669"/>
    <property type="project" value="UniProtKB-KW"/>
</dbReference>
<evidence type="ECO:0000256" key="1">
    <source>
        <dbReference type="SAM" id="MobiDB-lite"/>
    </source>
</evidence>
<feature type="region of interest" description="Disordered" evidence="1">
    <location>
        <begin position="39"/>
        <end position="68"/>
    </location>
</feature>
<proteinExistence type="predicted"/>
<evidence type="ECO:0000313" key="2">
    <source>
        <dbReference type="EMBL" id="KAF6484453.1"/>
    </source>
</evidence>
<keyword evidence="2" id="KW-0413">Isomerase</keyword>
<accession>A0A7J8IIR6</accession>
<protein>
    <submittedName>
        <fullName evidence="2">FKBP prolyl isomerase 15</fullName>
    </submittedName>
</protein>
<dbReference type="PANTHER" id="PTHR44927:SF1">
    <property type="entry name" value="FK506-BINDING PROTEIN 15"/>
    <property type="match status" value="1"/>
</dbReference>
<name>A0A7J8IIR6_ROUAE</name>
<evidence type="ECO:0000313" key="3">
    <source>
        <dbReference type="Proteomes" id="UP000593571"/>
    </source>
</evidence>
<sequence length="143" mass="14959">MFGAGDEDDADFLSPSGGARLASLFGLDQAAAGHGNEFFQYTAPKQPKKGQGTAATGNQAAPRTAPTTTGTSTVLVATAVHAYQYTNGQYVKQGKFGAAVLGNHAAKEVRLPRLMYSQASQSILTSWFLSGLVQCLSCIRGLE</sequence>
<dbReference type="PANTHER" id="PTHR44927">
    <property type="entry name" value="FK506-BINDING PROTEIN 15"/>
    <property type="match status" value="1"/>
</dbReference>
<feature type="compositionally biased region" description="Low complexity" evidence="1">
    <location>
        <begin position="50"/>
        <end position="68"/>
    </location>
</feature>
<comment type="caution">
    <text evidence="2">The sequence shown here is derived from an EMBL/GenBank/DDBJ whole genome shotgun (WGS) entry which is preliminary data.</text>
</comment>
<keyword evidence="3" id="KW-1185">Reference proteome</keyword>